<keyword evidence="1" id="KW-0472">Membrane</keyword>
<feature type="transmembrane region" description="Helical" evidence="1">
    <location>
        <begin position="29"/>
        <end position="53"/>
    </location>
</feature>
<keyword evidence="3" id="KW-1185">Reference proteome</keyword>
<evidence type="ECO:0000256" key="1">
    <source>
        <dbReference type="SAM" id="Phobius"/>
    </source>
</evidence>
<dbReference type="Proteomes" id="UP001465976">
    <property type="component" value="Unassembled WGS sequence"/>
</dbReference>
<proteinExistence type="predicted"/>
<keyword evidence="1" id="KW-0812">Transmembrane</keyword>
<evidence type="ECO:0000313" key="3">
    <source>
        <dbReference type="Proteomes" id="UP001465976"/>
    </source>
</evidence>
<feature type="transmembrane region" description="Helical" evidence="1">
    <location>
        <begin position="65"/>
        <end position="85"/>
    </location>
</feature>
<organism evidence="2 3">
    <name type="scientific">Marasmius crinis-equi</name>
    <dbReference type="NCBI Taxonomy" id="585013"/>
    <lineage>
        <taxon>Eukaryota</taxon>
        <taxon>Fungi</taxon>
        <taxon>Dikarya</taxon>
        <taxon>Basidiomycota</taxon>
        <taxon>Agaricomycotina</taxon>
        <taxon>Agaricomycetes</taxon>
        <taxon>Agaricomycetidae</taxon>
        <taxon>Agaricales</taxon>
        <taxon>Marasmiineae</taxon>
        <taxon>Marasmiaceae</taxon>
        <taxon>Marasmius</taxon>
    </lineage>
</organism>
<comment type="caution">
    <text evidence="2">The sequence shown here is derived from an EMBL/GenBank/DDBJ whole genome shotgun (WGS) entry which is preliminary data.</text>
</comment>
<gene>
    <name evidence="2" type="ORF">V5O48_015094</name>
</gene>
<evidence type="ECO:0000313" key="2">
    <source>
        <dbReference type="EMBL" id="KAL0566900.1"/>
    </source>
</evidence>
<name>A0ABR3EVG4_9AGAR</name>
<protein>
    <submittedName>
        <fullName evidence="2">Uncharacterized protein</fullName>
    </submittedName>
</protein>
<sequence length="149" mass="16227">MTAGRIWWINREAQLVLLDRSVVKKYNTAVAIILESGAIYPIAQILNIGFIFAFQPPRVMPFNPLPIVVTAASIAPTLVIVRVALGQSVESVDGMVETQMRFEAAERSAAEITFTSSPPVALDLSFVEPREDLEAPKRDTPVSTMIGSA</sequence>
<reference evidence="2 3" key="1">
    <citation type="submission" date="2024-02" db="EMBL/GenBank/DDBJ databases">
        <title>A draft genome for the cacao thread blight pathogen Marasmius crinis-equi.</title>
        <authorList>
            <person name="Cohen S.P."/>
            <person name="Baruah I.K."/>
            <person name="Amoako-Attah I."/>
            <person name="Bukari Y."/>
            <person name="Meinhardt L.W."/>
            <person name="Bailey B.A."/>
        </authorList>
    </citation>
    <scope>NUCLEOTIDE SEQUENCE [LARGE SCALE GENOMIC DNA]</scope>
    <source>
        <strain evidence="2 3">GH-76</strain>
    </source>
</reference>
<dbReference type="EMBL" id="JBAHYK010001738">
    <property type="protein sequence ID" value="KAL0566900.1"/>
    <property type="molecule type" value="Genomic_DNA"/>
</dbReference>
<keyword evidence="1" id="KW-1133">Transmembrane helix</keyword>
<accession>A0ABR3EVG4</accession>